<dbReference type="EMBL" id="CP131060">
    <property type="protein sequence ID" value="WNY26043.1"/>
    <property type="molecule type" value="Genomic_DNA"/>
</dbReference>
<evidence type="ECO:0000313" key="1">
    <source>
        <dbReference type="EMBL" id="WNY26043.1"/>
    </source>
</evidence>
<proteinExistence type="predicted"/>
<sequence>MLNKKVLMVAVVVMMVLAMVPMAAAADNYKGSGFTTVPIVNSGNGTQANPYTVLYVGWSWSYPGWGSGTAMGNGSGHTSPWTSVTSYTNATGYTYTNITDIHTSGKINVTNGTGQDVWYIYMYIDLDTMNYTNTTGVPAYVTDIVKEKGSNFDYIIVDMFFSPIMNTQNQANANFVSAFSSVNATHTKMASIFSENYTTGVSSAPSNFGYRDTLSQSSPSTFARTFNKALADSGATVSAAEFKDYLELLSGLN</sequence>
<organism evidence="1 2">
    <name type="scientific">Methanolapillus millepedarum</name>
    <dbReference type="NCBI Taxonomy" id="3028296"/>
    <lineage>
        <taxon>Archaea</taxon>
        <taxon>Methanobacteriati</taxon>
        <taxon>Methanobacteriota</taxon>
        <taxon>Stenosarchaea group</taxon>
        <taxon>Methanomicrobia</taxon>
        <taxon>Methanosarcinales</taxon>
        <taxon>Methanosarcinaceae</taxon>
        <taxon>Methanolapillus</taxon>
    </lineage>
</organism>
<reference evidence="1 2" key="1">
    <citation type="submission" date="2023-07" db="EMBL/GenBank/DDBJ databases">
        <title>Closed genoem sequence of Methanosarcinaceae archaeon Ac7.</title>
        <authorList>
            <person name="Poehlein A."/>
            <person name="Protasov E."/>
            <person name="Platt K."/>
            <person name="Reeh H."/>
            <person name="Daniel R."/>
            <person name="Brune A."/>
        </authorList>
    </citation>
    <scope>NUCLEOTIDE SEQUENCE [LARGE SCALE GENOMIC DNA]</scope>
    <source>
        <strain evidence="1 2">Ac7</strain>
    </source>
</reference>
<keyword evidence="2" id="KW-1185">Reference proteome</keyword>
<dbReference type="Proteomes" id="UP001303587">
    <property type="component" value="Chromosome"/>
</dbReference>
<protein>
    <submittedName>
        <fullName evidence="1">Uncharacterized protein</fullName>
    </submittedName>
</protein>
<dbReference type="RefSeq" id="WP_338102380.1">
    <property type="nucleotide sequence ID" value="NZ_CP131060.1"/>
</dbReference>
<accession>A0AA96V6J4</accession>
<gene>
    <name evidence="1" type="ORF">MsAc7_16150</name>
</gene>
<name>A0AA96V6J4_9EURY</name>
<dbReference type="GeneID" id="89230710"/>
<dbReference type="AlphaFoldDB" id="A0AA96V6J4"/>
<evidence type="ECO:0000313" key="2">
    <source>
        <dbReference type="Proteomes" id="UP001303587"/>
    </source>
</evidence>